<gene>
    <name evidence="2" type="ORF">V1286_004787</name>
</gene>
<keyword evidence="3" id="KW-1185">Reference proteome</keyword>
<keyword evidence="1" id="KW-0472">Membrane</keyword>
<accession>A0ABU8BH19</accession>
<keyword evidence="1" id="KW-1133">Transmembrane helix</keyword>
<dbReference type="RefSeq" id="WP_108514931.1">
    <property type="nucleotide sequence ID" value="NZ_JAZHRV010000001.1"/>
</dbReference>
<dbReference type="Proteomes" id="UP001364224">
    <property type="component" value="Unassembled WGS sequence"/>
</dbReference>
<feature type="transmembrane region" description="Helical" evidence="1">
    <location>
        <begin position="31"/>
        <end position="48"/>
    </location>
</feature>
<comment type="caution">
    <text evidence="2">The sequence shown here is derived from an EMBL/GenBank/DDBJ whole genome shotgun (WGS) entry which is preliminary data.</text>
</comment>
<dbReference type="InterPro" id="IPR054655">
    <property type="entry name" value="XrtV-like"/>
</dbReference>
<evidence type="ECO:0000256" key="1">
    <source>
        <dbReference type="SAM" id="Phobius"/>
    </source>
</evidence>
<organism evidence="2 3">
    <name type="scientific">Bradyrhizobium algeriense</name>
    <dbReference type="NCBI Taxonomy" id="634784"/>
    <lineage>
        <taxon>Bacteria</taxon>
        <taxon>Pseudomonadati</taxon>
        <taxon>Pseudomonadota</taxon>
        <taxon>Alphaproteobacteria</taxon>
        <taxon>Hyphomicrobiales</taxon>
        <taxon>Nitrobacteraceae</taxon>
        <taxon>Bradyrhizobium</taxon>
    </lineage>
</organism>
<dbReference type="NCBIfam" id="NF045607">
    <property type="entry name" value="exo_Victor_syst"/>
    <property type="match status" value="1"/>
</dbReference>
<name>A0ABU8BH19_9BRAD</name>
<feature type="transmembrane region" description="Helical" evidence="1">
    <location>
        <begin position="6"/>
        <end position="24"/>
    </location>
</feature>
<reference evidence="2 3" key="1">
    <citation type="submission" date="2024-02" db="EMBL/GenBank/DDBJ databases">
        <title>Adaptive strategies in a cosmopolitan and abundant soil bacterium.</title>
        <authorList>
            <person name="Carini P."/>
        </authorList>
    </citation>
    <scope>NUCLEOTIDE SEQUENCE [LARGE SCALE GENOMIC DNA]</scope>
    <source>
        <strain evidence="2 3">AZCC 1608</strain>
    </source>
</reference>
<sequence>MATLFDVVTVTCFVGLVIAFLQFTDRETRTLMHFMLAGIVFAVANQVGNSGSTVLALLLVVAGVIYPALIVLRK</sequence>
<keyword evidence="1" id="KW-0812">Transmembrane</keyword>
<proteinExistence type="predicted"/>
<evidence type="ECO:0000313" key="2">
    <source>
        <dbReference type="EMBL" id="MEH2557258.1"/>
    </source>
</evidence>
<evidence type="ECO:0000313" key="3">
    <source>
        <dbReference type="Proteomes" id="UP001364224"/>
    </source>
</evidence>
<feature type="transmembrane region" description="Helical" evidence="1">
    <location>
        <begin position="54"/>
        <end position="72"/>
    </location>
</feature>
<protein>
    <submittedName>
        <fullName evidence="2">Uncharacterized protein</fullName>
    </submittedName>
</protein>
<dbReference type="EMBL" id="JAZHRV010000001">
    <property type="protein sequence ID" value="MEH2557258.1"/>
    <property type="molecule type" value="Genomic_DNA"/>
</dbReference>